<proteinExistence type="predicted"/>
<feature type="non-terminal residue" evidence="1">
    <location>
        <position position="1"/>
    </location>
</feature>
<protein>
    <submittedName>
        <fullName evidence="1">Uncharacterized protein</fullName>
    </submittedName>
</protein>
<organism evidence="1">
    <name type="scientific">marine sediment metagenome</name>
    <dbReference type="NCBI Taxonomy" id="412755"/>
    <lineage>
        <taxon>unclassified sequences</taxon>
        <taxon>metagenomes</taxon>
        <taxon>ecological metagenomes</taxon>
    </lineage>
</organism>
<evidence type="ECO:0000313" key="1">
    <source>
        <dbReference type="EMBL" id="GAI90699.1"/>
    </source>
</evidence>
<dbReference type="AlphaFoldDB" id="X1UED5"/>
<gene>
    <name evidence="1" type="ORF">S12H4_34417</name>
</gene>
<accession>X1UED5</accession>
<sequence>GKVSVNYEGVFRNGYIEKAHAATASPSSGARRILQKGRDDKTLLPNRRRFLGL</sequence>
<reference evidence="1" key="1">
    <citation type="journal article" date="2014" name="Front. Microbiol.">
        <title>High frequency of phylogenetically diverse reductive dehalogenase-homologous genes in deep subseafloor sedimentary metagenomes.</title>
        <authorList>
            <person name="Kawai M."/>
            <person name="Futagami T."/>
            <person name="Toyoda A."/>
            <person name="Takaki Y."/>
            <person name="Nishi S."/>
            <person name="Hori S."/>
            <person name="Arai W."/>
            <person name="Tsubouchi T."/>
            <person name="Morono Y."/>
            <person name="Uchiyama I."/>
            <person name="Ito T."/>
            <person name="Fujiyama A."/>
            <person name="Inagaki F."/>
            <person name="Takami H."/>
        </authorList>
    </citation>
    <scope>NUCLEOTIDE SEQUENCE</scope>
    <source>
        <strain evidence="1">Expedition CK06-06</strain>
    </source>
</reference>
<name>X1UED5_9ZZZZ</name>
<dbReference type="EMBL" id="BARW01020360">
    <property type="protein sequence ID" value="GAI90699.1"/>
    <property type="molecule type" value="Genomic_DNA"/>
</dbReference>
<comment type="caution">
    <text evidence="1">The sequence shown here is derived from an EMBL/GenBank/DDBJ whole genome shotgun (WGS) entry which is preliminary data.</text>
</comment>